<organism evidence="3 4">
    <name type="scientific">Astyanax mexicanus</name>
    <name type="common">Blind cave fish</name>
    <name type="synonym">Astyanax fasciatus mexicanus</name>
    <dbReference type="NCBI Taxonomy" id="7994"/>
    <lineage>
        <taxon>Eukaryota</taxon>
        <taxon>Metazoa</taxon>
        <taxon>Chordata</taxon>
        <taxon>Craniata</taxon>
        <taxon>Vertebrata</taxon>
        <taxon>Euteleostomi</taxon>
        <taxon>Actinopterygii</taxon>
        <taxon>Neopterygii</taxon>
        <taxon>Teleostei</taxon>
        <taxon>Ostariophysi</taxon>
        <taxon>Characiformes</taxon>
        <taxon>Characoidei</taxon>
        <taxon>Acestrorhamphidae</taxon>
        <taxon>Acestrorhamphinae</taxon>
        <taxon>Astyanax</taxon>
    </lineage>
</organism>
<feature type="compositionally biased region" description="Low complexity" evidence="1">
    <location>
        <begin position="446"/>
        <end position="457"/>
    </location>
</feature>
<feature type="non-terminal residue" evidence="3">
    <location>
        <position position="623"/>
    </location>
</feature>
<feature type="region of interest" description="Disordered" evidence="1">
    <location>
        <begin position="304"/>
        <end position="327"/>
    </location>
</feature>
<feature type="region of interest" description="Disordered" evidence="1">
    <location>
        <begin position="501"/>
        <end position="545"/>
    </location>
</feature>
<feature type="compositionally biased region" description="Low complexity" evidence="1">
    <location>
        <begin position="510"/>
        <end position="537"/>
    </location>
</feature>
<keyword evidence="2" id="KW-0732">Signal</keyword>
<comment type="caution">
    <text evidence="3">The sequence shown here is derived from an EMBL/GenBank/DDBJ whole genome shotgun (WGS) entry which is preliminary data.</text>
</comment>
<protein>
    <submittedName>
        <fullName evidence="3">Extensin-2-like</fullName>
    </submittedName>
</protein>
<dbReference type="AlphaFoldDB" id="A0A8T2M188"/>
<dbReference type="EMBL" id="JAICCE010000005">
    <property type="protein sequence ID" value="KAG9276974.1"/>
    <property type="molecule type" value="Genomic_DNA"/>
</dbReference>
<feature type="region of interest" description="Disordered" evidence="1">
    <location>
        <begin position="180"/>
        <end position="215"/>
    </location>
</feature>
<evidence type="ECO:0000256" key="2">
    <source>
        <dbReference type="SAM" id="SignalP"/>
    </source>
</evidence>
<feature type="region of interest" description="Disordered" evidence="1">
    <location>
        <begin position="355"/>
        <end position="414"/>
    </location>
</feature>
<evidence type="ECO:0000313" key="4">
    <source>
        <dbReference type="Proteomes" id="UP000752171"/>
    </source>
</evidence>
<gene>
    <name evidence="3" type="ORF">AMEX_G6953</name>
</gene>
<feature type="region of interest" description="Disordered" evidence="1">
    <location>
        <begin position="575"/>
        <end position="595"/>
    </location>
</feature>
<feature type="region of interest" description="Disordered" evidence="1">
    <location>
        <begin position="446"/>
        <end position="467"/>
    </location>
</feature>
<feature type="compositionally biased region" description="Low complexity" evidence="1">
    <location>
        <begin position="232"/>
        <end position="268"/>
    </location>
</feature>
<feature type="compositionally biased region" description="Low complexity" evidence="1">
    <location>
        <begin position="363"/>
        <end position="406"/>
    </location>
</feature>
<evidence type="ECO:0000313" key="3">
    <source>
        <dbReference type="EMBL" id="KAG9276974.1"/>
    </source>
</evidence>
<accession>A0A8T2M188</accession>
<feature type="region of interest" description="Disordered" evidence="1">
    <location>
        <begin position="56"/>
        <end position="76"/>
    </location>
</feature>
<feature type="compositionally biased region" description="Low complexity" evidence="1">
    <location>
        <begin position="575"/>
        <end position="588"/>
    </location>
</feature>
<feature type="signal peptide" evidence="2">
    <location>
        <begin position="1"/>
        <end position="21"/>
    </location>
</feature>
<name>A0A8T2M188_ASTMX</name>
<feature type="compositionally biased region" description="Low complexity" evidence="1">
    <location>
        <begin position="304"/>
        <end position="317"/>
    </location>
</feature>
<sequence>MTRNKFILLMISAMLWSFVFSHETDQTTDYPSEFSPRTVQIGRLFVRIGAEGEGNLQNGLPDDAEGHPSDSQATAGSYKTAETKLQLLNPSVHCGGDSMALHIQGYRLPNFMVDRGGEGVIPVTQLPDNCGISTKRVHRVFLVIVQYEGCDVKQQGDDYVLPLRLWGAPVSMSCPVSSTNVTADQPAGPTEALTPARSIDASTASTVPASDSRPNRYNFGWDNFQPYRHFWPGHTGTPTGAPAPAPSTEASTPASTTAASTAQAVPASDPQQDLYPFGSFPYQHQYPFYPNRYFWPGHIGAPTGAPAPAPSTAASTGQAVPASDPQTNWNRIPYSQGWNPFYPYRHFWPGHMGVPTATPPPASTTRAPTPASTTRAPTPASTTRAPTPASTTGAPTSAPPTAASTAQAVPASDPQQDLYPFGSFPYQYPFYPNRYFWPGLTGAPTGAPAPSTAASTGQAVPAIPASDPQTNWNRIPYSQGWNPFYPYRHFWPGHMGVPTATPPPASITGAPRPASTTGAPTSAPSTAASTAQAVPASDPASDPQQDLYPFGSFPYQYPFYPNRYFWPGLTGAPTGAPAPAPSTAASTGQSVPASDPQTNWNQIPYSQGWNPFYPYRYFWPGHV</sequence>
<evidence type="ECO:0000256" key="1">
    <source>
        <dbReference type="SAM" id="MobiDB-lite"/>
    </source>
</evidence>
<feature type="chain" id="PRO_5035840979" evidence="2">
    <location>
        <begin position="22"/>
        <end position="623"/>
    </location>
</feature>
<proteinExistence type="predicted"/>
<feature type="region of interest" description="Disordered" evidence="1">
    <location>
        <begin position="232"/>
        <end position="270"/>
    </location>
</feature>
<feature type="compositionally biased region" description="Polar residues" evidence="1">
    <location>
        <begin position="200"/>
        <end position="209"/>
    </location>
</feature>
<reference evidence="3 4" key="1">
    <citation type="submission" date="2021-07" db="EMBL/GenBank/DDBJ databases">
        <authorList>
            <person name="Imarazene B."/>
            <person name="Zahm M."/>
            <person name="Klopp C."/>
            <person name="Cabau C."/>
            <person name="Beille S."/>
            <person name="Jouanno E."/>
            <person name="Castinel A."/>
            <person name="Lluch J."/>
            <person name="Gil L."/>
            <person name="Kuchtly C."/>
            <person name="Lopez Roques C."/>
            <person name="Donnadieu C."/>
            <person name="Parrinello H."/>
            <person name="Journot L."/>
            <person name="Du K."/>
            <person name="Schartl M."/>
            <person name="Retaux S."/>
            <person name="Guiguen Y."/>
        </authorList>
    </citation>
    <scope>NUCLEOTIDE SEQUENCE [LARGE SCALE GENOMIC DNA]</scope>
    <source>
        <strain evidence="3">Pach_M1</strain>
        <tissue evidence="3">Testis</tissue>
    </source>
</reference>
<dbReference type="Proteomes" id="UP000752171">
    <property type="component" value="Unassembled WGS sequence"/>
</dbReference>